<organism evidence="1 2">
    <name type="scientific">Lentibacillus kapialis</name>
    <dbReference type="NCBI Taxonomy" id="340214"/>
    <lineage>
        <taxon>Bacteria</taxon>
        <taxon>Bacillati</taxon>
        <taxon>Bacillota</taxon>
        <taxon>Bacilli</taxon>
        <taxon>Bacillales</taxon>
        <taxon>Bacillaceae</taxon>
        <taxon>Lentibacillus</taxon>
    </lineage>
</organism>
<dbReference type="EMBL" id="BMNQ01000004">
    <property type="protein sequence ID" value="GGJ85986.1"/>
    <property type="molecule type" value="Genomic_DNA"/>
</dbReference>
<dbReference type="AlphaFoldDB" id="A0A917UUG9"/>
<comment type="caution">
    <text evidence="1">The sequence shown here is derived from an EMBL/GenBank/DDBJ whole genome shotgun (WGS) entry which is preliminary data.</text>
</comment>
<evidence type="ECO:0000313" key="2">
    <source>
        <dbReference type="Proteomes" id="UP000658382"/>
    </source>
</evidence>
<reference evidence="1" key="1">
    <citation type="journal article" date="2014" name="Int. J. Syst. Evol. Microbiol.">
        <title>Complete genome sequence of Corynebacterium casei LMG S-19264T (=DSM 44701T), isolated from a smear-ripened cheese.</title>
        <authorList>
            <consortium name="US DOE Joint Genome Institute (JGI-PGF)"/>
            <person name="Walter F."/>
            <person name="Albersmeier A."/>
            <person name="Kalinowski J."/>
            <person name="Ruckert C."/>
        </authorList>
    </citation>
    <scope>NUCLEOTIDE SEQUENCE</scope>
    <source>
        <strain evidence="1">JCM 12580</strain>
    </source>
</reference>
<name>A0A917UUG9_9BACI</name>
<gene>
    <name evidence="1" type="ORF">GCM10007063_05570</name>
</gene>
<evidence type="ECO:0000313" key="1">
    <source>
        <dbReference type="EMBL" id="GGJ85986.1"/>
    </source>
</evidence>
<keyword evidence="2" id="KW-1185">Reference proteome</keyword>
<dbReference type="RefSeq" id="WP_188631545.1">
    <property type="nucleotide sequence ID" value="NZ_BMNQ01000004.1"/>
</dbReference>
<dbReference type="InterPro" id="IPR010064">
    <property type="entry name" value="HK97-gp10_tail"/>
</dbReference>
<reference evidence="1" key="2">
    <citation type="submission" date="2020-09" db="EMBL/GenBank/DDBJ databases">
        <authorList>
            <person name="Sun Q."/>
            <person name="Ohkuma M."/>
        </authorList>
    </citation>
    <scope>NUCLEOTIDE SEQUENCE</scope>
    <source>
        <strain evidence="1">JCM 12580</strain>
    </source>
</reference>
<sequence length="115" mass="13167">MDLDGLDALLAKLDRMDDEIEDDVDTITRNNTIEMTGQAKKNGQQRFNKGYATGFTVRNLETKKTGKMQYTTLSKSGHSGFIEWGTRFMSGTLFLFDAYNQQRKQFLADLDRLVK</sequence>
<protein>
    <recommendedName>
        <fullName evidence="3">HK97 gp10 family phage protein</fullName>
    </recommendedName>
</protein>
<accession>A0A917UUG9</accession>
<proteinExistence type="predicted"/>
<evidence type="ECO:0008006" key="3">
    <source>
        <dbReference type="Google" id="ProtNLM"/>
    </source>
</evidence>
<dbReference type="Proteomes" id="UP000658382">
    <property type="component" value="Unassembled WGS sequence"/>
</dbReference>
<dbReference type="NCBIfam" id="TIGR01725">
    <property type="entry name" value="phge_HK97_gp10"/>
    <property type="match status" value="1"/>
</dbReference>